<keyword evidence="1 2" id="KW-0238">DNA-binding</keyword>
<sequence>PVATGDSGLCPENPQPLKRLAKLLARLRAGREIGAVLGLTTVFIPNLWRTSVNYAIIILHQFPRKGSVLLRKTRNTKGRIVSAAWRLFYEQGYDNTTVDEIILKSGTSKGSFYHYFEGKDALLSSLSYLFDEKYEALVSQMDESMDSFDKLIYLNQELFSMIENSISLDLLARLYSSQLITRGEKHLLDRSRFYYRLLRQIILEGQQAGQLCDDLSVNEMVKMYALCERALIYDWCISGGEYSLRAYGKQMMPRFLTTIRKNPAPVIT</sequence>
<dbReference type="InterPro" id="IPR036271">
    <property type="entry name" value="Tet_transcr_reg_TetR-rel_C_sf"/>
</dbReference>
<evidence type="ECO:0000313" key="4">
    <source>
        <dbReference type="EMBL" id="EOQ35790.1"/>
    </source>
</evidence>
<evidence type="ECO:0000256" key="1">
    <source>
        <dbReference type="ARBA" id="ARBA00023125"/>
    </source>
</evidence>
<evidence type="ECO:0000259" key="3">
    <source>
        <dbReference type="PROSITE" id="PS50977"/>
    </source>
</evidence>
<accession>R8VSN8</accession>
<dbReference type="InterPro" id="IPR050624">
    <property type="entry name" value="HTH-type_Tx_Regulator"/>
</dbReference>
<dbReference type="PANTHER" id="PTHR43479">
    <property type="entry name" value="ACREF/ENVCD OPERON REPRESSOR-RELATED"/>
    <property type="match status" value="1"/>
</dbReference>
<feature type="DNA-binding region" description="H-T-H motif" evidence="2">
    <location>
        <begin position="97"/>
        <end position="116"/>
    </location>
</feature>
<evidence type="ECO:0000256" key="2">
    <source>
        <dbReference type="PROSITE-ProRule" id="PRU00335"/>
    </source>
</evidence>
<dbReference type="AlphaFoldDB" id="R8VSN8"/>
<dbReference type="Pfam" id="PF08359">
    <property type="entry name" value="TetR_C_4"/>
    <property type="match status" value="1"/>
</dbReference>
<dbReference type="PATRIC" id="fig|1203606.4.peg.2713"/>
<dbReference type="Proteomes" id="UP000013981">
    <property type="component" value="Unassembled WGS sequence"/>
</dbReference>
<dbReference type="Gene3D" id="1.10.357.10">
    <property type="entry name" value="Tetracycline Repressor, domain 2"/>
    <property type="match status" value="1"/>
</dbReference>
<feature type="domain" description="HTH tetR-type" evidence="3">
    <location>
        <begin position="74"/>
        <end position="134"/>
    </location>
</feature>
<organism evidence="4 5">
    <name type="scientific">Butyricicoccus pullicaecorum 1.2</name>
    <dbReference type="NCBI Taxonomy" id="1203606"/>
    <lineage>
        <taxon>Bacteria</taxon>
        <taxon>Bacillati</taxon>
        <taxon>Bacillota</taxon>
        <taxon>Clostridia</taxon>
        <taxon>Eubacteriales</taxon>
        <taxon>Butyricicoccaceae</taxon>
        <taxon>Butyricicoccus</taxon>
    </lineage>
</organism>
<comment type="caution">
    <text evidence="4">The sequence shown here is derived from an EMBL/GenBank/DDBJ whole genome shotgun (WGS) entry which is preliminary data.</text>
</comment>
<feature type="non-terminal residue" evidence="4">
    <location>
        <position position="1"/>
    </location>
</feature>
<dbReference type="PRINTS" id="PR00455">
    <property type="entry name" value="HTHTETR"/>
</dbReference>
<dbReference type="Pfam" id="PF00440">
    <property type="entry name" value="TetR_N"/>
    <property type="match status" value="1"/>
</dbReference>
<dbReference type="InterPro" id="IPR001647">
    <property type="entry name" value="HTH_TetR"/>
</dbReference>
<dbReference type="InterPro" id="IPR013570">
    <property type="entry name" value="Tscrpt_reg_YsiA_C"/>
</dbReference>
<dbReference type="HOGENOM" id="CLU_1036229_0_0_9"/>
<dbReference type="eggNOG" id="COG1309">
    <property type="taxonomic scope" value="Bacteria"/>
</dbReference>
<keyword evidence="5" id="KW-1185">Reference proteome</keyword>
<name>R8VSN8_9FIRM</name>
<evidence type="ECO:0000313" key="5">
    <source>
        <dbReference type="Proteomes" id="UP000013981"/>
    </source>
</evidence>
<dbReference type="PROSITE" id="PS50977">
    <property type="entry name" value="HTH_TETR_2"/>
    <property type="match status" value="1"/>
</dbReference>
<dbReference type="SUPFAM" id="SSF46689">
    <property type="entry name" value="Homeodomain-like"/>
    <property type="match status" value="1"/>
</dbReference>
<dbReference type="SUPFAM" id="SSF48498">
    <property type="entry name" value="Tetracyclin repressor-like, C-terminal domain"/>
    <property type="match status" value="1"/>
</dbReference>
<dbReference type="PANTHER" id="PTHR43479:SF11">
    <property type="entry name" value="ACREF_ENVCD OPERON REPRESSOR-RELATED"/>
    <property type="match status" value="1"/>
</dbReference>
<reference evidence="4 5" key="1">
    <citation type="submission" date="2013-01" db="EMBL/GenBank/DDBJ databases">
        <title>The Genome Sequence of Butyricicoccus pullicaecorum 1.2.</title>
        <authorList>
            <consortium name="The Broad Institute Genome Sequencing Platform"/>
            <person name="Earl A."/>
            <person name="Ward D."/>
            <person name="Feldgarden M."/>
            <person name="Gevers D."/>
            <person name="Van Immerseel F."/>
            <person name="Eeckhaut V."/>
            <person name="Walker B."/>
            <person name="Young S.K."/>
            <person name="Zeng Q."/>
            <person name="Gargeya S."/>
            <person name="Fitzgerald M."/>
            <person name="Haas B."/>
            <person name="Abouelleil A."/>
            <person name="Alvarado L."/>
            <person name="Arachchi H.M."/>
            <person name="Berlin A.M."/>
            <person name="Chapman S.B."/>
            <person name="Dewar J."/>
            <person name="Goldberg J."/>
            <person name="Griggs A."/>
            <person name="Gujja S."/>
            <person name="Hansen M."/>
            <person name="Howarth C."/>
            <person name="Imamovic A."/>
            <person name="Larimer J."/>
            <person name="McCowan C."/>
            <person name="Murphy C."/>
            <person name="Neiman D."/>
            <person name="Pearson M."/>
            <person name="Priest M."/>
            <person name="Roberts A."/>
            <person name="Saif S."/>
            <person name="Shea T."/>
            <person name="Sisk P."/>
            <person name="Sykes S."/>
            <person name="Wortman J."/>
            <person name="Nusbaum C."/>
            <person name="Birren B."/>
        </authorList>
    </citation>
    <scope>NUCLEOTIDE SEQUENCE [LARGE SCALE GENOMIC DNA]</scope>
    <source>
        <strain evidence="4 5">1.2</strain>
    </source>
</reference>
<protein>
    <recommendedName>
        <fullName evidence="3">HTH tetR-type domain-containing protein</fullName>
    </recommendedName>
</protein>
<dbReference type="EMBL" id="AQOB01000013">
    <property type="protein sequence ID" value="EOQ35790.1"/>
    <property type="molecule type" value="Genomic_DNA"/>
</dbReference>
<dbReference type="InterPro" id="IPR009057">
    <property type="entry name" value="Homeodomain-like_sf"/>
</dbReference>
<proteinExistence type="predicted"/>
<dbReference type="GO" id="GO:0003677">
    <property type="term" value="F:DNA binding"/>
    <property type="evidence" value="ECO:0007669"/>
    <property type="project" value="UniProtKB-UniRule"/>
</dbReference>
<gene>
    <name evidence="4" type="ORF">HMPREF1526_02760</name>
</gene>